<protein>
    <submittedName>
        <fullName evidence="1">Uncharacterized protein</fullName>
    </submittedName>
</protein>
<comment type="caution">
    <text evidence="1">The sequence shown here is derived from an EMBL/GenBank/DDBJ whole genome shotgun (WGS) entry which is preliminary data.</text>
</comment>
<sequence length="214" mass="24322">MALEHYIPQPKYLELAATLLRRSLVWLVFPLFLLSGCASNNTRSDTLVDFSQIKDDQVMIVGEISIIPAVIAQDLKQETDTFKPFANERVLLWLSADVGNNGESIGILADWGQPFYFALPRQTMQVTELERAKGEVDELVYLPLALPEVMKYLVRVDDRAIYIGNLRLYVDEFDQIVALEVVDESVSAIATFQRRFGTSVRPRVSLMAKEAYFR</sequence>
<evidence type="ECO:0000313" key="1">
    <source>
        <dbReference type="EMBL" id="NGN99815.1"/>
    </source>
</evidence>
<dbReference type="EMBL" id="JAALDL010000019">
    <property type="protein sequence ID" value="NGN99815.1"/>
    <property type="molecule type" value="Genomic_DNA"/>
</dbReference>
<dbReference type="AlphaFoldDB" id="A0A6M1RB15"/>
<accession>A0A6M1RB15</accession>
<keyword evidence="2" id="KW-1185">Reference proteome</keyword>
<evidence type="ECO:0000313" key="2">
    <source>
        <dbReference type="Proteomes" id="UP000473008"/>
    </source>
</evidence>
<dbReference type="Proteomes" id="UP000473008">
    <property type="component" value="Unassembled WGS sequence"/>
</dbReference>
<name>A0A6M1RB15_9GAMM</name>
<reference evidence="1 2" key="1">
    <citation type="submission" date="2020-02" db="EMBL/GenBank/DDBJ databases">
        <title>The draft genome of Grimontia sedimenta sp. nov., isolated from benthic sediments near coral reefs south of Kuwait.</title>
        <authorList>
            <person name="Mahmoud H.M."/>
            <person name="Jose L."/>
            <person name="Eapen S."/>
        </authorList>
    </citation>
    <scope>NUCLEOTIDE SEQUENCE [LARGE SCALE GENOMIC DNA]</scope>
    <source>
        <strain evidence="1 2">S25</strain>
    </source>
</reference>
<dbReference type="RefSeq" id="WP_165017816.1">
    <property type="nucleotide sequence ID" value="NZ_JAALDL010000019.1"/>
</dbReference>
<proteinExistence type="predicted"/>
<gene>
    <name evidence="1" type="ORF">G5S52_19900</name>
</gene>
<organism evidence="1 2">
    <name type="scientific">Grimontia sedimenti</name>
    <dbReference type="NCBI Taxonomy" id="2711294"/>
    <lineage>
        <taxon>Bacteria</taxon>
        <taxon>Pseudomonadati</taxon>
        <taxon>Pseudomonadota</taxon>
        <taxon>Gammaproteobacteria</taxon>
        <taxon>Vibrionales</taxon>
        <taxon>Vibrionaceae</taxon>
        <taxon>Grimontia</taxon>
    </lineage>
</organism>